<dbReference type="InterPro" id="IPR027417">
    <property type="entry name" value="P-loop_NTPase"/>
</dbReference>
<dbReference type="AlphaFoldDB" id="A0A7S1QTY8"/>
<organism evidence="2">
    <name type="scientific">Neobodo designis</name>
    <name type="common">Flagellated protozoan</name>
    <name type="synonym">Bodo designis</name>
    <dbReference type="NCBI Taxonomy" id="312471"/>
    <lineage>
        <taxon>Eukaryota</taxon>
        <taxon>Discoba</taxon>
        <taxon>Euglenozoa</taxon>
        <taxon>Kinetoplastea</taxon>
        <taxon>Metakinetoplastina</taxon>
        <taxon>Neobodonida</taxon>
        <taxon>Neobodo</taxon>
    </lineage>
</organism>
<dbReference type="EMBL" id="HBGF01046976">
    <property type="protein sequence ID" value="CAD9148335.1"/>
    <property type="molecule type" value="Transcribed_RNA"/>
</dbReference>
<dbReference type="GO" id="GO:0005524">
    <property type="term" value="F:ATP binding"/>
    <property type="evidence" value="ECO:0007669"/>
    <property type="project" value="InterPro"/>
</dbReference>
<name>A0A7S1QTY8_NEODS</name>
<dbReference type="PANTHER" id="PTHR37096">
    <property type="entry name" value="YALI0E33429P"/>
    <property type="match status" value="1"/>
</dbReference>
<dbReference type="InterPro" id="IPR051667">
    <property type="entry name" value="Archaeal_ATPase_domain"/>
</dbReference>
<dbReference type="Gene3D" id="3.40.50.300">
    <property type="entry name" value="P-loop containing nucleotide triphosphate hydrolases"/>
    <property type="match status" value="1"/>
</dbReference>
<dbReference type="Pfam" id="PF01637">
    <property type="entry name" value="ATPase_2"/>
    <property type="match status" value="1"/>
</dbReference>
<feature type="domain" description="ATPase" evidence="1">
    <location>
        <begin position="87"/>
        <end position="345"/>
    </location>
</feature>
<protein>
    <recommendedName>
        <fullName evidence="1">ATPase domain-containing protein</fullName>
    </recommendedName>
</protein>
<gene>
    <name evidence="2" type="ORF">NDES1114_LOCUS31430</name>
</gene>
<reference evidence="2" key="1">
    <citation type="submission" date="2021-01" db="EMBL/GenBank/DDBJ databases">
        <authorList>
            <person name="Corre E."/>
            <person name="Pelletier E."/>
            <person name="Niang G."/>
            <person name="Scheremetjew M."/>
            <person name="Finn R."/>
            <person name="Kale V."/>
            <person name="Holt S."/>
            <person name="Cochrane G."/>
            <person name="Meng A."/>
            <person name="Brown T."/>
            <person name="Cohen L."/>
        </authorList>
    </citation>
    <scope>NUCLEOTIDE SEQUENCE</scope>
    <source>
        <strain evidence="2">CCAP 1951/1</strain>
    </source>
</reference>
<evidence type="ECO:0000313" key="2">
    <source>
        <dbReference type="EMBL" id="CAD9148335.1"/>
    </source>
</evidence>
<dbReference type="SUPFAM" id="SSF52540">
    <property type="entry name" value="P-loop containing nucleoside triphosphate hydrolases"/>
    <property type="match status" value="1"/>
</dbReference>
<dbReference type="InterPro" id="IPR011579">
    <property type="entry name" value="ATPase_dom"/>
</dbReference>
<evidence type="ECO:0000259" key="1">
    <source>
        <dbReference type="Pfam" id="PF01637"/>
    </source>
</evidence>
<proteinExistence type="predicted"/>
<dbReference type="PANTHER" id="PTHR37096:SF1">
    <property type="entry name" value="AAA+ ATPASE DOMAIN-CONTAINING PROTEIN"/>
    <property type="match status" value="1"/>
</dbReference>
<sequence length="480" mass="53996">MPCRHRCKNKATCAHACCKRTAAPAPPSPAPEHALRRFANLFPGARCSFVLTVAILTVSALKSFGGQEGEIQIPFNPCVDDPELQLFNRKQEAELLRTLIGEGPMVTINGPPSSGKSTLIPRVIANMSNGAPTICLDLRAEMIQDYETLIGAFRQTMQASSTWATAVSKLSKLANHPAVDREMAKSISWWPMVQHTAEALKTFGEDTDVSRIDDPMKIINAWRDAIRRFFQQTGKKVIIYIDELSMAKGDSRHTAEDRGKMDHFIEALEQMFVLVTKQKEWALVVQTTSDHLMRNQLNRLRLDEASFSDFVTLGYMAKSEVLAFLEHAGINNESLRLEVFNFAGGHFTLLKKIATRFRSDGVDGVLKMLTYQTSRVKDRLRACVRKLPLEMRKNFTTKLAVAMLDKPQPLEEVVEEFGADFVERVVEANLVQIRQPRHAILQPDLEIELEAESLTFFSPVHAAMAKEFVKKNQWGLNRPS</sequence>
<accession>A0A7S1QTY8</accession>